<sequence length="434" mass="47944">MGLFEKLRGEFVDIIEWLDSTNDTIVYRFERHNNQIKMGAKLTVRPGQLAVFVNEGQVGDVFQPGMHTLSTQNLPLLSTLMGWQYGFDSPFKAEVYFFSTKIFTNLKWGTSNPLTIRDPELGPVRLRAYGNYSIRVIEPKKLLQEFVSTDGLFQVDEISEHLRNVILTSFASWVGSDRTPLLDFTSQYRNMGNKVRDGIQAEIQNYGIELTQLLIENISLPPEVEAALDKRASIGLLGNMQQYTQYQAANAIEQSAQNPGGGNAGLDFGVGMAMAQQLANTMQPSFQAPAPPPAQNQMQAPPPPPAPPPVQTQWYLSSNGQRLGPFTTEQLLQQGLTGQTSVWRAGMQDWQQASTLPELSSVLAAPPPPPPVQTQWYISSNGQRLGPFTTEQLVQQGLTAQTFVWKNGMQDWQAATQVSELAALLASAPPPPPL</sequence>
<gene>
    <name evidence="4" type="ORF">B6N60_02602</name>
</gene>
<dbReference type="InterPro" id="IPR036013">
    <property type="entry name" value="Band_7/SPFH_dom_sf"/>
</dbReference>
<name>A0A975T888_9NOST</name>
<evidence type="ECO:0000259" key="3">
    <source>
        <dbReference type="Pfam" id="PF14237"/>
    </source>
</evidence>
<evidence type="ECO:0000259" key="2">
    <source>
        <dbReference type="Pfam" id="PF13421"/>
    </source>
</evidence>
<evidence type="ECO:0000256" key="1">
    <source>
        <dbReference type="SAM" id="MobiDB-lite"/>
    </source>
</evidence>
<dbReference type="PANTHER" id="PTHR37826:SF2">
    <property type="entry name" value="ZINC-RIBBON DOMAIN-CONTAINING PROTEIN"/>
    <property type="match status" value="1"/>
</dbReference>
<dbReference type="CDD" id="cd03408">
    <property type="entry name" value="SPFH_like_u1"/>
    <property type="match status" value="1"/>
</dbReference>
<keyword evidence="5" id="KW-1185">Reference proteome</keyword>
<feature type="domain" description="GYF" evidence="3">
    <location>
        <begin position="314"/>
        <end position="359"/>
    </location>
</feature>
<feature type="region of interest" description="Disordered" evidence="1">
    <location>
        <begin position="284"/>
        <end position="315"/>
    </location>
</feature>
<dbReference type="PANTHER" id="PTHR37826">
    <property type="entry name" value="FLOTILLIN BAND_7_5 DOMAIN PROTEIN"/>
    <property type="match status" value="1"/>
</dbReference>
<dbReference type="Gene3D" id="3.30.479.30">
    <property type="entry name" value="Band 7 domain"/>
    <property type="match status" value="1"/>
</dbReference>
<dbReference type="EMBL" id="CP021056">
    <property type="protein sequence ID" value="QXE23905.1"/>
    <property type="molecule type" value="Genomic_DNA"/>
</dbReference>
<reference evidence="4" key="1">
    <citation type="submission" date="2017-04" db="EMBL/GenBank/DDBJ databases">
        <title>Genome deletions in a multicellular cyanobacterial endosymbiont for morphological adaptation in marine diatoms.</title>
        <authorList>
            <person name="Wang Y."/>
            <person name="Gao H."/>
            <person name="Li R."/>
            <person name="Xu X."/>
        </authorList>
    </citation>
    <scope>NUCLEOTIDE SEQUENCE</scope>
    <source>
        <strain evidence="4">FACHB 800</strain>
    </source>
</reference>
<dbReference type="Proteomes" id="UP000683511">
    <property type="component" value="Chromosome"/>
</dbReference>
<dbReference type="KEGG" id="rsin:B6N60_02602"/>
<dbReference type="AlphaFoldDB" id="A0A975T888"/>
<dbReference type="RefSeq" id="WP_190606885.1">
    <property type="nucleotide sequence ID" value="NZ_CP021056.1"/>
</dbReference>
<protein>
    <submittedName>
        <fullName evidence="4">Virion core protein (Lumpy skin disease virus)-like protein</fullName>
    </submittedName>
</protein>
<evidence type="ECO:0000313" key="5">
    <source>
        <dbReference type="Proteomes" id="UP000683511"/>
    </source>
</evidence>
<organism evidence="4 5">
    <name type="scientific">Richelia sinica FACHB-800</name>
    <dbReference type="NCBI Taxonomy" id="1357546"/>
    <lineage>
        <taxon>Bacteria</taxon>
        <taxon>Bacillati</taxon>
        <taxon>Cyanobacteriota</taxon>
        <taxon>Cyanophyceae</taxon>
        <taxon>Nostocales</taxon>
        <taxon>Nostocaceae</taxon>
        <taxon>Richelia</taxon>
    </lineage>
</organism>
<dbReference type="Pfam" id="PF13421">
    <property type="entry name" value="Band_7_1"/>
    <property type="match status" value="1"/>
</dbReference>
<evidence type="ECO:0000313" key="4">
    <source>
        <dbReference type="EMBL" id="QXE23905.1"/>
    </source>
</evidence>
<dbReference type="SUPFAM" id="SSF117892">
    <property type="entry name" value="Band 7/SPFH domain"/>
    <property type="match status" value="1"/>
</dbReference>
<dbReference type="Pfam" id="PF14237">
    <property type="entry name" value="GYF_2"/>
    <property type="match status" value="2"/>
</dbReference>
<feature type="domain" description="SPFH" evidence="2">
    <location>
        <begin position="26"/>
        <end position="235"/>
    </location>
</feature>
<dbReference type="InterPro" id="IPR033880">
    <property type="entry name" value="SPFH_YdjI"/>
</dbReference>
<dbReference type="InterPro" id="IPR025640">
    <property type="entry name" value="GYF_2"/>
</dbReference>
<proteinExistence type="predicted"/>
<accession>A0A975T888</accession>
<feature type="compositionally biased region" description="Pro residues" evidence="1">
    <location>
        <begin position="289"/>
        <end position="310"/>
    </location>
</feature>
<feature type="domain" description="GYF" evidence="3">
    <location>
        <begin position="376"/>
        <end position="421"/>
    </location>
</feature>